<dbReference type="GO" id="GO:0016788">
    <property type="term" value="F:hydrolase activity, acting on ester bonds"/>
    <property type="evidence" value="ECO:0007669"/>
    <property type="project" value="InterPro"/>
</dbReference>
<organism evidence="2 3">
    <name type="scientific">Parendozoicomonas haliclonae</name>
    <dbReference type="NCBI Taxonomy" id="1960125"/>
    <lineage>
        <taxon>Bacteria</taxon>
        <taxon>Pseudomonadati</taxon>
        <taxon>Pseudomonadota</taxon>
        <taxon>Gammaproteobacteria</taxon>
        <taxon>Oceanospirillales</taxon>
        <taxon>Endozoicomonadaceae</taxon>
        <taxon>Parendozoicomonas</taxon>
    </lineage>
</organism>
<dbReference type="AlphaFoldDB" id="A0A1X7AE01"/>
<evidence type="ECO:0000313" key="2">
    <source>
        <dbReference type="EMBL" id="SMA31704.1"/>
    </source>
</evidence>
<reference evidence="2 3" key="1">
    <citation type="submission" date="2017-03" db="EMBL/GenBank/DDBJ databases">
        <authorList>
            <person name="Afonso C.L."/>
            <person name="Miller P.J."/>
            <person name="Scott M.A."/>
            <person name="Spackman E."/>
            <person name="Goraichik I."/>
            <person name="Dimitrov K.M."/>
            <person name="Suarez D.L."/>
            <person name="Swayne D.E."/>
        </authorList>
    </citation>
    <scope>NUCLEOTIDE SEQUENCE [LARGE SCALE GENOMIC DNA]</scope>
    <source>
        <strain evidence="2">SB41UT1</strain>
    </source>
</reference>
<evidence type="ECO:0000256" key="1">
    <source>
        <dbReference type="SAM" id="SignalP"/>
    </source>
</evidence>
<keyword evidence="2" id="KW-0378">Hydrolase</keyword>
<name>A0A1X7AE01_9GAMM</name>
<keyword evidence="3" id="KW-1185">Reference proteome</keyword>
<dbReference type="EMBL" id="FWPT01000001">
    <property type="protein sequence ID" value="SMA31704.1"/>
    <property type="molecule type" value="Genomic_DNA"/>
</dbReference>
<dbReference type="Gene3D" id="3.40.50.1110">
    <property type="entry name" value="SGNH hydrolase"/>
    <property type="match status" value="1"/>
</dbReference>
<dbReference type="InterPro" id="IPR036514">
    <property type="entry name" value="SGNH_hydro_sf"/>
</dbReference>
<protein>
    <submittedName>
        <fullName evidence="2">GDSL-like Lipase/Acylhydrolase</fullName>
    </submittedName>
</protein>
<accession>A0A1X7AE01</accession>
<dbReference type="Proteomes" id="UP000196573">
    <property type="component" value="Unassembled WGS sequence"/>
</dbReference>
<feature type="signal peptide" evidence="1">
    <location>
        <begin position="1"/>
        <end position="18"/>
    </location>
</feature>
<proteinExistence type="predicted"/>
<keyword evidence="1" id="KW-0732">Signal</keyword>
<feature type="chain" id="PRO_5010885534" evidence="1">
    <location>
        <begin position="19"/>
        <end position="355"/>
    </location>
</feature>
<dbReference type="Pfam" id="PF00657">
    <property type="entry name" value="Lipase_GDSL"/>
    <property type="match status" value="1"/>
</dbReference>
<gene>
    <name evidence="2" type="ORF">EHSB41UT_00052</name>
</gene>
<sequence length="355" mass="38592">MRFVVTLVLILFSSFVGATTSAGIVVFGDSLSDQGNNCWCEDDGRSGKSKGAPLTNWPGVPLERNHGVVWFQYLSKKQYGVDSVPSSQAVPEDLAINAAWASAETGDNYLNDLAGAPFPVGENCNGAGLFAGYSCVPGVLRQVQLFLASDVKSKKERQYLIFAGGNDVIDNILRIEQWAKREKDKLSYYFNLAGGIANLLNEKQADASSGHQQLDFPISNTISAVNLLVKAGVPKSNIAVMNLPDLSRTPIGHELTSGKPFLNKLLKGFCSGYDKVLKVEMVLAGFSEVKVIDIYSWLNEVLDNKDANHFVYGAETSCVAAHKQEACDGYFFFNGKHPTTQIGHRLLGEWVAGQL</sequence>
<dbReference type="RefSeq" id="WP_087105760.1">
    <property type="nucleotide sequence ID" value="NZ_CBCSCN010000012.1"/>
</dbReference>
<dbReference type="InterPro" id="IPR001087">
    <property type="entry name" value="GDSL"/>
</dbReference>
<evidence type="ECO:0000313" key="3">
    <source>
        <dbReference type="Proteomes" id="UP000196573"/>
    </source>
</evidence>